<proteinExistence type="predicted"/>
<dbReference type="Proteomes" id="UP000000304">
    <property type="component" value="Chromosome 3L"/>
</dbReference>
<sequence length="63" mass="7070">LRSPVSKRRQSRLTTINLHSLLEAPKSVKVSLRARVSGESRMLSRIRDSDSKPASPHVTQYQG</sequence>
<reference evidence="2 3" key="1">
    <citation type="journal article" date="2007" name="Nature">
        <title>Evolution of genes and genomes on the Drosophila phylogeny.</title>
        <authorList>
            <consortium name="Drosophila 12 Genomes Consortium"/>
            <person name="Clark A.G."/>
            <person name="Eisen M.B."/>
            <person name="Smith D.R."/>
            <person name="Bergman C.M."/>
            <person name="Oliver B."/>
            <person name="Markow T.A."/>
            <person name="Kaufman T.C."/>
            <person name="Kellis M."/>
            <person name="Gelbart W."/>
            <person name="Iyer V.N."/>
            <person name="Pollard D.A."/>
            <person name="Sackton T.B."/>
            <person name="Larracuente A.M."/>
            <person name="Singh N.D."/>
            <person name="Abad J.P."/>
            <person name="Abt D.N."/>
            <person name="Adryan B."/>
            <person name="Aguade M."/>
            <person name="Akashi H."/>
            <person name="Anderson W.W."/>
            <person name="Aquadro C.F."/>
            <person name="Ardell D.H."/>
            <person name="Arguello R."/>
            <person name="Artieri C.G."/>
            <person name="Barbash D.A."/>
            <person name="Barker D."/>
            <person name="Barsanti P."/>
            <person name="Batterham P."/>
            <person name="Batzoglou S."/>
            <person name="Begun D."/>
            <person name="Bhutkar A."/>
            <person name="Blanco E."/>
            <person name="Bosak S.A."/>
            <person name="Bradley R.K."/>
            <person name="Brand A.D."/>
            <person name="Brent M.R."/>
            <person name="Brooks A.N."/>
            <person name="Brown R.H."/>
            <person name="Butlin R.K."/>
            <person name="Caggese C."/>
            <person name="Calvi B.R."/>
            <person name="Bernardo de Carvalho A."/>
            <person name="Caspi A."/>
            <person name="Castrezana S."/>
            <person name="Celniker S.E."/>
            <person name="Chang J.L."/>
            <person name="Chapple C."/>
            <person name="Chatterji S."/>
            <person name="Chinwalla A."/>
            <person name="Civetta A."/>
            <person name="Clifton S.W."/>
            <person name="Comeron J.M."/>
            <person name="Costello J.C."/>
            <person name="Coyne J.A."/>
            <person name="Daub J."/>
            <person name="David R.G."/>
            <person name="Delcher A.L."/>
            <person name="Delehaunty K."/>
            <person name="Do C.B."/>
            <person name="Ebling H."/>
            <person name="Edwards K."/>
            <person name="Eickbush T."/>
            <person name="Evans J.D."/>
            <person name="Filipski A."/>
            <person name="Findeiss S."/>
            <person name="Freyhult E."/>
            <person name="Fulton L."/>
            <person name="Fulton R."/>
            <person name="Garcia A.C."/>
            <person name="Gardiner A."/>
            <person name="Garfield D.A."/>
            <person name="Garvin B.E."/>
            <person name="Gibson G."/>
            <person name="Gilbert D."/>
            <person name="Gnerre S."/>
            <person name="Godfrey J."/>
            <person name="Good R."/>
            <person name="Gotea V."/>
            <person name="Gravely B."/>
            <person name="Greenberg A.J."/>
            <person name="Griffiths-Jones S."/>
            <person name="Gross S."/>
            <person name="Guigo R."/>
            <person name="Gustafson E.A."/>
            <person name="Haerty W."/>
            <person name="Hahn M.W."/>
            <person name="Halligan D.L."/>
            <person name="Halpern A.L."/>
            <person name="Halter G.M."/>
            <person name="Han M.V."/>
            <person name="Heger A."/>
            <person name="Hillier L."/>
            <person name="Hinrichs A.S."/>
            <person name="Holmes I."/>
            <person name="Hoskins R.A."/>
            <person name="Hubisz M.J."/>
            <person name="Hultmark D."/>
            <person name="Huntley M.A."/>
            <person name="Jaffe D.B."/>
            <person name="Jagadeeshan S."/>
            <person name="Jeck W.R."/>
            <person name="Johnson J."/>
            <person name="Jones C.D."/>
            <person name="Jordan W.C."/>
            <person name="Karpen G.H."/>
            <person name="Kataoka E."/>
            <person name="Keightley P.D."/>
            <person name="Kheradpour P."/>
            <person name="Kirkness E.F."/>
            <person name="Koerich L.B."/>
            <person name="Kristiansen K."/>
            <person name="Kudrna D."/>
            <person name="Kulathinal R.J."/>
            <person name="Kumar S."/>
            <person name="Kwok R."/>
            <person name="Lander E."/>
            <person name="Langley C.H."/>
            <person name="Lapoint R."/>
            <person name="Lazzaro B.P."/>
            <person name="Lee S.J."/>
            <person name="Levesque L."/>
            <person name="Li R."/>
            <person name="Lin C.F."/>
            <person name="Lin M.F."/>
            <person name="Lindblad-Toh K."/>
            <person name="Llopart A."/>
            <person name="Long M."/>
            <person name="Low L."/>
            <person name="Lozovsky E."/>
            <person name="Lu J."/>
            <person name="Luo M."/>
            <person name="Machado C.A."/>
            <person name="Makalowski W."/>
            <person name="Marzo M."/>
            <person name="Matsuda M."/>
            <person name="Matzkin L."/>
            <person name="McAllister B."/>
            <person name="McBride C.S."/>
            <person name="McKernan B."/>
            <person name="McKernan K."/>
            <person name="Mendez-Lago M."/>
            <person name="Minx P."/>
            <person name="Mollenhauer M.U."/>
            <person name="Montooth K."/>
            <person name="Mount S.M."/>
            <person name="Mu X."/>
            <person name="Myers E."/>
            <person name="Negre B."/>
            <person name="Newfeld S."/>
            <person name="Nielsen R."/>
            <person name="Noor M.A."/>
            <person name="O'Grady P."/>
            <person name="Pachter L."/>
            <person name="Papaceit M."/>
            <person name="Parisi M.J."/>
            <person name="Parisi M."/>
            <person name="Parts L."/>
            <person name="Pedersen J.S."/>
            <person name="Pesole G."/>
            <person name="Phillippy A.M."/>
            <person name="Ponting C.P."/>
            <person name="Pop M."/>
            <person name="Porcelli D."/>
            <person name="Powell J.R."/>
            <person name="Prohaska S."/>
            <person name="Pruitt K."/>
            <person name="Puig M."/>
            <person name="Quesneville H."/>
            <person name="Ram K.R."/>
            <person name="Rand D."/>
            <person name="Rasmussen M.D."/>
            <person name="Reed L.K."/>
            <person name="Reenan R."/>
            <person name="Reily A."/>
            <person name="Remington K.A."/>
            <person name="Rieger T.T."/>
            <person name="Ritchie M.G."/>
            <person name="Robin C."/>
            <person name="Rogers Y.H."/>
            <person name="Rohde C."/>
            <person name="Rozas J."/>
            <person name="Rubenfield M.J."/>
            <person name="Ruiz A."/>
            <person name="Russo S."/>
            <person name="Salzberg S.L."/>
            <person name="Sanchez-Gracia A."/>
            <person name="Saranga D.J."/>
            <person name="Sato H."/>
            <person name="Schaeffer S.W."/>
            <person name="Schatz M.C."/>
            <person name="Schlenke T."/>
            <person name="Schwartz R."/>
            <person name="Segarra C."/>
            <person name="Singh R.S."/>
            <person name="Sirot L."/>
            <person name="Sirota M."/>
            <person name="Sisneros N.B."/>
            <person name="Smith C.D."/>
            <person name="Smith T.F."/>
            <person name="Spieth J."/>
            <person name="Stage D.E."/>
            <person name="Stark A."/>
            <person name="Stephan W."/>
            <person name="Strausberg R.L."/>
            <person name="Strempel S."/>
            <person name="Sturgill D."/>
            <person name="Sutton G."/>
            <person name="Sutton G.G."/>
            <person name="Tao W."/>
            <person name="Teichmann S."/>
            <person name="Tobari Y.N."/>
            <person name="Tomimura Y."/>
            <person name="Tsolas J.M."/>
            <person name="Valente V.L."/>
            <person name="Venter E."/>
            <person name="Venter J.C."/>
            <person name="Vicario S."/>
            <person name="Vieira F.G."/>
            <person name="Vilella A.J."/>
            <person name="Villasante A."/>
            <person name="Walenz B."/>
            <person name="Wang J."/>
            <person name="Wasserman M."/>
            <person name="Watts T."/>
            <person name="Wilson D."/>
            <person name="Wilson R.K."/>
            <person name="Wing R.A."/>
            <person name="Wolfner M.F."/>
            <person name="Wong A."/>
            <person name="Wong G.K."/>
            <person name="Wu C.I."/>
            <person name="Wu G."/>
            <person name="Yamamoto D."/>
            <person name="Yang H.P."/>
            <person name="Yang S.P."/>
            <person name="Yorke J.A."/>
            <person name="Yoshida K."/>
            <person name="Zdobnov E."/>
            <person name="Zhang P."/>
            <person name="Zhang Y."/>
            <person name="Zimin A.V."/>
            <person name="Baldwin J."/>
            <person name="Abdouelleil A."/>
            <person name="Abdulkadir J."/>
            <person name="Abebe A."/>
            <person name="Abera B."/>
            <person name="Abreu J."/>
            <person name="Acer S.C."/>
            <person name="Aftuck L."/>
            <person name="Alexander A."/>
            <person name="An P."/>
            <person name="Anderson E."/>
            <person name="Anderson S."/>
            <person name="Arachi H."/>
            <person name="Azer M."/>
            <person name="Bachantsang P."/>
            <person name="Barry A."/>
            <person name="Bayul T."/>
            <person name="Berlin A."/>
            <person name="Bessette D."/>
            <person name="Bloom T."/>
            <person name="Blye J."/>
            <person name="Boguslavskiy L."/>
            <person name="Bonnet C."/>
            <person name="Boukhgalter B."/>
            <person name="Bourzgui I."/>
            <person name="Brown A."/>
            <person name="Cahill P."/>
            <person name="Channer S."/>
            <person name="Cheshatsang Y."/>
            <person name="Chuda L."/>
            <person name="Citroen M."/>
            <person name="Collymore A."/>
            <person name="Cooke P."/>
            <person name="Costello M."/>
            <person name="D'Aco K."/>
            <person name="Daza R."/>
            <person name="De Haan G."/>
            <person name="DeGray S."/>
            <person name="DeMaso C."/>
            <person name="Dhargay N."/>
            <person name="Dooley K."/>
            <person name="Dooley E."/>
            <person name="Doricent M."/>
            <person name="Dorje P."/>
            <person name="Dorjee K."/>
            <person name="Dupes A."/>
            <person name="Elong R."/>
            <person name="Falk J."/>
            <person name="Farina A."/>
            <person name="Faro S."/>
            <person name="Ferguson D."/>
            <person name="Fisher S."/>
            <person name="Foley C.D."/>
            <person name="Franke A."/>
            <person name="Friedrich D."/>
            <person name="Gadbois L."/>
            <person name="Gearin G."/>
            <person name="Gearin C.R."/>
            <person name="Giannoukos G."/>
            <person name="Goode T."/>
            <person name="Graham J."/>
            <person name="Grandbois E."/>
            <person name="Grewal S."/>
            <person name="Gyaltsen K."/>
            <person name="Hafez N."/>
            <person name="Hagos B."/>
            <person name="Hall J."/>
            <person name="Henson C."/>
            <person name="Hollinger A."/>
            <person name="Honan T."/>
            <person name="Huard M.D."/>
            <person name="Hughes L."/>
            <person name="Hurhula B."/>
            <person name="Husby M.E."/>
            <person name="Kamat A."/>
            <person name="Kanga B."/>
            <person name="Kashin S."/>
            <person name="Khazanovich D."/>
            <person name="Kisner P."/>
            <person name="Lance K."/>
            <person name="Lara M."/>
            <person name="Lee W."/>
            <person name="Lennon N."/>
            <person name="Letendre F."/>
            <person name="LeVine R."/>
            <person name="Lipovsky A."/>
            <person name="Liu X."/>
            <person name="Liu J."/>
            <person name="Liu S."/>
            <person name="Lokyitsang T."/>
            <person name="Lokyitsang Y."/>
            <person name="Lubonja R."/>
            <person name="Lui A."/>
            <person name="MacDonald P."/>
            <person name="Magnisalis V."/>
            <person name="Maru K."/>
            <person name="Matthews C."/>
            <person name="McCusker W."/>
            <person name="McDonough S."/>
            <person name="Mehta T."/>
            <person name="Meldrim J."/>
            <person name="Meneus L."/>
            <person name="Mihai O."/>
            <person name="Mihalev A."/>
            <person name="Mihova T."/>
            <person name="Mittelman R."/>
            <person name="Mlenga V."/>
            <person name="Montmayeur A."/>
            <person name="Mulrain L."/>
            <person name="Navidi A."/>
            <person name="Naylor J."/>
            <person name="Negash T."/>
            <person name="Nguyen T."/>
            <person name="Nguyen N."/>
            <person name="Nicol R."/>
            <person name="Norbu C."/>
            <person name="Norbu N."/>
            <person name="Novod N."/>
            <person name="O'Neill B."/>
            <person name="Osman S."/>
            <person name="Markiewicz E."/>
            <person name="Oyono O.L."/>
            <person name="Patti C."/>
            <person name="Phunkhang P."/>
            <person name="Pierre F."/>
            <person name="Priest M."/>
            <person name="Raghuraman S."/>
            <person name="Rege F."/>
            <person name="Reyes R."/>
            <person name="Rise C."/>
            <person name="Rogov P."/>
            <person name="Ross K."/>
            <person name="Ryan E."/>
            <person name="Settipalli S."/>
            <person name="Shea T."/>
            <person name="Sherpa N."/>
            <person name="Shi L."/>
            <person name="Shih D."/>
            <person name="Sparrow T."/>
            <person name="Spaulding J."/>
            <person name="Stalker J."/>
            <person name="Stange-Thomann N."/>
            <person name="Stavropoulos S."/>
            <person name="Stone C."/>
            <person name="Strader C."/>
            <person name="Tesfaye S."/>
            <person name="Thomson T."/>
            <person name="Thoulutsang Y."/>
            <person name="Thoulutsang D."/>
            <person name="Topham K."/>
            <person name="Topping I."/>
            <person name="Tsamla T."/>
            <person name="Vassiliev H."/>
            <person name="Vo A."/>
            <person name="Wangchuk T."/>
            <person name="Wangdi T."/>
            <person name="Weiand M."/>
            <person name="Wilkinson J."/>
            <person name="Wilson A."/>
            <person name="Yadav S."/>
            <person name="Young G."/>
            <person name="Yu Q."/>
            <person name="Zembek L."/>
            <person name="Zhong D."/>
            <person name="Zimmer A."/>
            <person name="Zwirko Z."/>
            <person name="Jaffe D.B."/>
            <person name="Alvarez P."/>
            <person name="Brockman W."/>
            <person name="Butler J."/>
            <person name="Chin C."/>
            <person name="Gnerre S."/>
            <person name="Grabherr M."/>
            <person name="Kleber M."/>
            <person name="Mauceli E."/>
            <person name="MacCallum I."/>
        </authorList>
    </citation>
    <scope>NUCLEOTIDE SEQUENCE [LARGE SCALE GENOMIC DNA]</scope>
    <source>
        <strain evidence="3">white501</strain>
    </source>
</reference>
<evidence type="ECO:0000256" key="1">
    <source>
        <dbReference type="SAM" id="MobiDB-lite"/>
    </source>
</evidence>
<keyword evidence="3" id="KW-1185">Reference proteome</keyword>
<evidence type="ECO:0000313" key="3">
    <source>
        <dbReference type="Proteomes" id="UP000000304"/>
    </source>
</evidence>
<protein>
    <submittedName>
        <fullName evidence="2">GD14551</fullName>
    </submittedName>
</protein>
<feature type="region of interest" description="Disordered" evidence="1">
    <location>
        <begin position="37"/>
        <end position="63"/>
    </location>
</feature>
<evidence type="ECO:0000313" key="2">
    <source>
        <dbReference type="EMBL" id="EDX10557.1"/>
    </source>
</evidence>
<dbReference type="AlphaFoldDB" id="B4QL32"/>
<organism evidence="2 3">
    <name type="scientific">Drosophila simulans</name>
    <name type="common">Fruit fly</name>
    <dbReference type="NCBI Taxonomy" id="7240"/>
    <lineage>
        <taxon>Eukaryota</taxon>
        <taxon>Metazoa</taxon>
        <taxon>Ecdysozoa</taxon>
        <taxon>Arthropoda</taxon>
        <taxon>Hexapoda</taxon>
        <taxon>Insecta</taxon>
        <taxon>Pterygota</taxon>
        <taxon>Neoptera</taxon>
        <taxon>Endopterygota</taxon>
        <taxon>Diptera</taxon>
        <taxon>Brachycera</taxon>
        <taxon>Muscomorpha</taxon>
        <taxon>Ephydroidea</taxon>
        <taxon>Drosophilidae</taxon>
        <taxon>Drosophila</taxon>
        <taxon>Sophophora</taxon>
    </lineage>
</organism>
<dbReference type="HOGENOM" id="CLU_2892421_0_0_1"/>
<gene>
    <name evidence="2" type="primary">Dsim\GD14551</name>
    <name evidence="2" type="ORF">Dsim_GD14551</name>
</gene>
<dbReference type="EMBL" id="CM000363">
    <property type="protein sequence ID" value="EDX10557.1"/>
    <property type="molecule type" value="Genomic_DNA"/>
</dbReference>
<accession>B4QL32</accession>
<name>B4QL32_DROSI</name>
<feature type="non-terminal residue" evidence="2">
    <location>
        <position position="1"/>
    </location>
</feature>